<proteinExistence type="predicted"/>
<evidence type="ECO:0000313" key="4">
    <source>
        <dbReference type="EMBL" id="KAJ6034337.1"/>
    </source>
</evidence>
<accession>A0AAD6I5K5</accession>
<protein>
    <submittedName>
        <fullName evidence="4">Uncharacterized protein</fullName>
    </submittedName>
</protein>
<dbReference type="EMBL" id="JAQJZL010000010">
    <property type="protein sequence ID" value="KAJ6034337.1"/>
    <property type="molecule type" value="Genomic_DNA"/>
</dbReference>
<dbReference type="AlphaFoldDB" id="A0AAD6I5K5"/>
<evidence type="ECO:0000256" key="3">
    <source>
        <dbReference type="SAM" id="Phobius"/>
    </source>
</evidence>
<dbReference type="Proteomes" id="UP001219568">
    <property type="component" value="Unassembled WGS sequence"/>
</dbReference>
<feature type="transmembrane region" description="Helical" evidence="3">
    <location>
        <begin position="49"/>
        <end position="71"/>
    </location>
</feature>
<keyword evidence="3" id="KW-0472">Membrane</keyword>
<feature type="compositionally biased region" description="Basic and acidic residues" evidence="2">
    <location>
        <begin position="167"/>
        <end position="180"/>
    </location>
</feature>
<name>A0AAD6I5K5_PENCN</name>
<keyword evidence="3" id="KW-1133">Transmembrane helix</keyword>
<feature type="transmembrane region" description="Helical" evidence="3">
    <location>
        <begin position="91"/>
        <end position="111"/>
    </location>
</feature>
<reference evidence="4" key="2">
    <citation type="submission" date="2023-01" db="EMBL/GenBank/DDBJ databases">
        <authorList>
            <person name="Petersen C."/>
        </authorList>
    </citation>
    <scope>NUCLEOTIDE SEQUENCE</scope>
    <source>
        <strain evidence="4">IBT 15450</strain>
    </source>
</reference>
<dbReference type="PANTHER" id="PTHR48022">
    <property type="entry name" value="PLASTIDIC GLUCOSE TRANSPORTER 4"/>
    <property type="match status" value="1"/>
</dbReference>
<dbReference type="GO" id="GO:0005351">
    <property type="term" value="F:carbohydrate:proton symporter activity"/>
    <property type="evidence" value="ECO:0007669"/>
    <property type="project" value="TreeGrafter"/>
</dbReference>
<sequence length="180" mass="19395">MTNYGVLIYASLGLGGSIPLLLNACWTSFTLIGNTWTAFYVVRVGRRTCMLIGSIGCTVSVICVTLGLSSFYLAPEVTLVAAPVALNSIVWTFYLVLIVPSLCYIVAIYFLPPETEGRTLEEVGALFGDEANVVSQWYNVTQEEQESIAQKAFHEKAGGSSSDSAQESDRKPAVVHDVGS</sequence>
<evidence type="ECO:0000256" key="2">
    <source>
        <dbReference type="SAM" id="MobiDB-lite"/>
    </source>
</evidence>
<evidence type="ECO:0000256" key="1">
    <source>
        <dbReference type="ARBA" id="ARBA00004141"/>
    </source>
</evidence>
<reference evidence="4" key="1">
    <citation type="journal article" date="2023" name="IMA Fungus">
        <title>Comparative genomic study of the Penicillium genus elucidates a diverse pangenome and 15 lateral gene transfer events.</title>
        <authorList>
            <person name="Petersen C."/>
            <person name="Sorensen T."/>
            <person name="Nielsen M.R."/>
            <person name="Sondergaard T.E."/>
            <person name="Sorensen J.L."/>
            <person name="Fitzpatrick D.A."/>
            <person name="Frisvad J.C."/>
            <person name="Nielsen K.L."/>
        </authorList>
    </citation>
    <scope>NUCLEOTIDE SEQUENCE</scope>
    <source>
        <strain evidence="4">IBT 15450</strain>
    </source>
</reference>
<organism evidence="4 5">
    <name type="scientific">Penicillium canescens</name>
    <dbReference type="NCBI Taxonomy" id="5083"/>
    <lineage>
        <taxon>Eukaryota</taxon>
        <taxon>Fungi</taxon>
        <taxon>Dikarya</taxon>
        <taxon>Ascomycota</taxon>
        <taxon>Pezizomycotina</taxon>
        <taxon>Eurotiomycetes</taxon>
        <taxon>Eurotiomycetidae</taxon>
        <taxon>Eurotiales</taxon>
        <taxon>Aspergillaceae</taxon>
        <taxon>Penicillium</taxon>
    </lineage>
</organism>
<evidence type="ECO:0000313" key="5">
    <source>
        <dbReference type="Proteomes" id="UP001219568"/>
    </source>
</evidence>
<feature type="region of interest" description="Disordered" evidence="2">
    <location>
        <begin position="153"/>
        <end position="180"/>
    </location>
</feature>
<dbReference type="GO" id="GO:0016020">
    <property type="term" value="C:membrane"/>
    <property type="evidence" value="ECO:0007669"/>
    <property type="project" value="UniProtKB-SubCell"/>
</dbReference>
<dbReference type="InterPro" id="IPR036259">
    <property type="entry name" value="MFS_trans_sf"/>
</dbReference>
<comment type="subcellular location">
    <subcellularLocation>
        <location evidence="1">Membrane</location>
        <topology evidence="1">Multi-pass membrane protein</topology>
    </subcellularLocation>
</comment>
<feature type="transmembrane region" description="Helical" evidence="3">
    <location>
        <begin position="20"/>
        <end position="42"/>
    </location>
</feature>
<dbReference type="Gene3D" id="1.20.1250.20">
    <property type="entry name" value="MFS general substrate transporter like domains"/>
    <property type="match status" value="2"/>
</dbReference>
<keyword evidence="5" id="KW-1185">Reference proteome</keyword>
<dbReference type="PANTHER" id="PTHR48022:SF38">
    <property type="entry name" value="MAJOR FACILITATOR SUPERFAMILY (MFS) PROFILE DOMAIN-CONTAINING PROTEIN-RELATED"/>
    <property type="match status" value="1"/>
</dbReference>
<dbReference type="InterPro" id="IPR050360">
    <property type="entry name" value="MFS_Sugar_Transporters"/>
</dbReference>
<comment type="caution">
    <text evidence="4">The sequence shown here is derived from an EMBL/GenBank/DDBJ whole genome shotgun (WGS) entry which is preliminary data.</text>
</comment>
<dbReference type="SUPFAM" id="SSF103473">
    <property type="entry name" value="MFS general substrate transporter"/>
    <property type="match status" value="1"/>
</dbReference>
<keyword evidence="3" id="KW-0812">Transmembrane</keyword>
<gene>
    <name evidence="4" type="ORF">N7460_008512</name>
</gene>